<comment type="caution">
    <text evidence="1">The sequence shown here is derived from an EMBL/GenBank/DDBJ whole genome shotgun (WGS) entry which is preliminary data.</text>
</comment>
<sequence length="103" mass="11245">MAFAPFHLEAVIPKSILKLALRLTLCGHTSCLLCLRSVQTASSTTPGAKWMPKIVRGQPSIWHINTDDSLCLTSKGWALFQVYSCDMAMHKFTRIGTVAGAVP</sequence>
<dbReference type="RefSeq" id="XP_018988867.1">
    <property type="nucleotide sequence ID" value="XM_019143204.1"/>
</dbReference>
<evidence type="ECO:0000313" key="2">
    <source>
        <dbReference type="Proteomes" id="UP000094065"/>
    </source>
</evidence>
<accession>A0A1E3HAX9</accession>
<dbReference type="AlphaFoldDB" id="A0A1E3HAX9"/>
<keyword evidence="2" id="KW-1185">Reference proteome</keyword>
<proteinExistence type="predicted"/>
<evidence type="ECO:0000313" key="1">
    <source>
        <dbReference type="EMBL" id="ODN72926.1"/>
    </source>
</evidence>
<dbReference type="Proteomes" id="UP000094065">
    <property type="component" value="Unassembled WGS sequence"/>
</dbReference>
<dbReference type="GeneID" id="30159650"/>
<organism evidence="1 2">
    <name type="scientific">Cryptococcus amylolentus CBS 6039</name>
    <dbReference type="NCBI Taxonomy" id="1295533"/>
    <lineage>
        <taxon>Eukaryota</taxon>
        <taxon>Fungi</taxon>
        <taxon>Dikarya</taxon>
        <taxon>Basidiomycota</taxon>
        <taxon>Agaricomycotina</taxon>
        <taxon>Tremellomycetes</taxon>
        <taxon>Tremellales</taxon>
        <taxon>Cryptococcaceae</taxon>
        <taxon>Cryptococcus</taxon>
    </lineage>
</organism>
<name>A0A1E3HAX9_9TREE</name>
<protein>
    <submittedName>
        <fullName evidence="1">Uncharacterized protein</fullName>
    </submittedName>
</protein>
<dbReference type="EMBL" id="AWGJ01000014">
    <property type="protein sequence ID" value="ODN72926.1"/>
    <property type="molecule type" value="Genomic_DNA"/>
</dbReference>
<reference evidence="1 2" key="1">
    <citation type="submission" date="2016-06" db="EMBL/GenBank/DDBJ databases">
        <title>Evolution of pathogenesis and genome organization in the Tremellales.</title>
        <authorList>
            <person name="Cuomo C."/>
            <person name="Litvintseva A."/>
            <person name="Heitman J."/>
            <person name="Chen Y."/>
            <person name="Sun S."/>
            <person name="Springer D."/>
            <person name="Dromer F."/>
            <person name="Young S."/>
            <person name="Zeng Q."/>
            <person name="Chapman S."/>
            <person name="Gujja S."/>
            <person name="Saif S."/>
            <person name="Birren B."/>
        </authorList>
    </citation>
    <scope>NUCLEOTIDE SEQUENCE [LARGE SCALE GENOMIC DNA]</scope>
    <source>
        <strain evidence="1 2">CBS 6039</strain>
    </source>
</reference>
<gene>
    <name evidence="1" type="ORF">L202_08341</name>
</gene>